<comment type="cofactor">
    <cofactor evidence="2">
        <name>Mg(2+)</name>
        <dbReference type="ChEBI" id="CHEBI:18420"/>
    </cofactor>
</comment>
<dbReference type="Gene3D" id="3.40.1210.10">
    <property type="entry name" value="Survival protein SurE-like phosphatase/nucleotidase"/>
    <property type="match status" value="1"/>
</dbReference>
<keyword evidence="8 9" id="KW-0378">Hydrolase</keyword>
<feature type="binding site" evidence="9">
    <location>
        <position position="49"/>
    </location>
    <ligand>
        <name>a divalent metal cation</name>
        <dbReference type="ChEBI" id="CHEBI:60240"/>
    </ligand>
</feature>
<dbReference type="RefSeq" id="WP_173074671.1">
    <property type="nucleotide sequence ID" value="NZ_CP041345.1"/>
</dbReference>
<dbReference type="EC" id="3.1.3.5" evidence="9"/>
<dbReference type="SUPFAM" id="SSF64167">
    <property type="entry name" value="SurE-like"/>
    <property type="match status" value="1"/>
</dbReference>
<dbReference type="KEGG" id="ttz:FHG85_07860"/>
<dbReference type="GO" id="GO:0005737">
    <property type="term" value="C:cytoplasm"/>
    <property type="evidence" value="ECO:0007669"/>
    <property type="project" value="UniProtKB-SubCell"/>
</dbReference>
<dbReference type="GO" id="GO:0000166">
    <property type="term" value="F:nucleotide binding"/>
    <property type="evidence" value="ECO:0007669"/>
    <property type="project" value="UniProtKB-KW"/>
</dbReference>
<keyword evidence="5 9" id="KW-0963">Cytoplasm</keyword>
<gene>
    <name evidence="9 11" type="primary">surE</name>
    <name evidence="11" type="ORF">FHG85_07860</name>
</gene>
<evidence type="ECO:0000256" key="6">
    <source>
        <dbReference type="ARBA" id="ARBA00022723"/>
    </source>
</evidence>
<dbReference type="PANTHER" id="PTHR30457:SF0">
    <property type="entry name" value="PHOSPHATASE, PUTATIVE (AFU_ORTHOLOGUE AFUA_4G01070)-RELATED"/>
    <property type="match status" value="1"/>
</dbReference>
<keyword evidence="7 9" id="KW-0547">Nucleotide-binding</keyword>
<feature type="binding site" evidence="9">
    <location>
        <position position="19"/>
    </location>
    <ligand>
        <name>a divalent metal cation</name>
        <dbReference type="ChEBI" id="CHEBI:60240"/>
    </ligand>
</feature>
<dbReference type="GO" id="GO:0008253">
    <property type="term" value="F:5'-nucleotidase activity"/>
    <property type="evidence" value="ECO:0007669"/>
    <property type="project" value="UniProtKB-UniRule"/>
</dbReference>
<dbReference type="Proteomes" id="UP000500961">
    <property type="component" value="Chromosome"/>
</dbReference>
<evidence type="ECO:0000256" key="1">
    <source>
        <dbReference type="ARBA" id="ARBA00000815"/>
    </source>
</evidence>
<dbReference type="NCBIfam" id="NF001490">
    <property type="entry name" value="PRK00346.1-4"/>
    <property type="match status" value="1"/>
</dbReference>
<comment type="similarity">
    <text evidence="4 9">Belongs to the SurE nucleotidase family.</text>
</comment>
<dbReference type="GO" id="GO:0046872">
    <property type="term" value="F:metal ion binding"/>
    <property type="evidence" value="ECO:0007669"/>
    <property type="project" value="UniProtKB-UniRule"/>
</dbReference>
<keyword evidence="6 9" id="KW-0479">Metal-binding</keyword>
<dbReference type="AlphaFoldDB" id="A0A7D3XGN1"/>
<organism evidence="11 12">
    <name type="scientific">Tenuifilum thalassicum</name>
    <dbReference type="NCBI Taxonomy" id="2590900"/>
    <lineage>
        <taxon>Bacteria</taxon>
        <taxon>Pseudomonadati</taxon>
        <taxon>Bacteroidota</taxon>
        <taxon>Bacteroidia</taxon>
        <taxon>Bacteroidales</taxon>
        <taxon>Tenuifilaceae</taxon>
        <taxon>Tenuifilum</taxon>
    </lineage>
</organism>
<name>A0A7D3XGN1_9BACT</name>
<dbReference type="NCBIfam" id="NF001492">
    <property type="entry name" value="PRK00346.2-2"/>
    <property type="match status" value="1"/>
</dbReference>
<dbReference type="NCBIfam" id="TIGR00087">
    <property type="entry name" value="surE"/>
    <property type="match status" value="1"/>
</dbReference>
<dbReference type="Pfam" id="PF01975">
    <property type="entry name" value="SurE"/>
    <property type="match status" value="1"/>
</dbReference>
<accession>A0A7D3XGN1</accession>
<dbReference type="InterPro" id="IPR036523">
    <property type="entry name" value="SurE-like_sf"/>
</dbReference>
<evidence type="ECO:0000256" key="7">
    <source>
        <dbReference type="ARBA" id="ARBA00022741"/>
    </source>
</evidence>
<comment type="cofactor">
    <cofactor evidence="9">
        <name>a divalent metal cation</name>
        <dbReference type="ChEBI" id="CHEBI:60240"/>
    </cofactor>
    <text evidence="9">Binds 1 divalent metal cation per subunit.</text>
</comment>
<dbReference type="InterPro" id="IPR002828">
    <property type="entry name" value="SurE-like_Pase/nucleotidase"/>
</dbReference>
<feature type="domain" description="Survival protein SurE-like phosphatase/nucleotidase" evidence="10">
    <location>
        <begin position="13"/>
        <end position="199"/>
    </location>
</feature>
<feature type="binding site" evidence="9">
    <location>
        <position position="18"/>
    </location>
    <ligand>
        <name>a divalent metal cation</name>
        <dbReference type="ChEBI" id="CHEBI:60240"/>
    </ligand>
</feature>
<dbReference type="HAMAP" id="MF_00060">
    <property type="entry name" value="SurE"/>
    <property type="match status" value="1"/>
</dbReference>
<evidence type="ECO:0000256" key="5">
    <source>
        <dbReference type="ARBA" id="ARBA00022490"/>
    </source>
</evidence>
<comment type="function">
    <text evidence="9">Nucleotidase that shows phosphatase activity on nucleoside 5'-monophosphates.</text>
</comment>
<comment type="subcellular location">
    <subcellularLocation>
        <location evidence="3 9">Cytoplasm</location>
    </subcellularLocation>
</comment>
<evidence type="ECO:0000256" key="8">
    <source>
        <dbReference type="ARBA" id="ARBA00022801"/>
    </source>
</evidence>
<proteinExistence type="inferred from homology"/>
<keyword evidence="12" id="KW-1185">Reference proteome</keyword>
<dbReference type="PANTHER" id="PTHR30457">
    <property type="entry name" value="5'-NUCLEOTIDASE SURE"/>
    <property type="match status" value="1"/>
</dbReference>
<evidence type="ECO:0000256" key="3">
    <source>
        <dbReference type="ARBA" id="ARBA00004496"/>
    </source>
</evidence>
<evidence type="ECO:0000313" key="12">
    <source>
        <dbReference type="Proteomes" id="UP000500961"/>
    </source>
</evidence>
<dbReference type="FunFam" id="3.40.1210.10:FF:000001">
    <property type="entry name" value="5'/3'-nucleotidase SurE"/>
    <property type="match status" value="1"/>
</dbReference>
<dbReference type="EMBL" id="CP041345">
    <property type="protein sequence ID" value="QKG80177.1"/>
    <property type="molecule type" value="Genomic_DNA"/>
</dbReference>
<evidence type="ECO:0000256" key="4">
    <source>
        <dbReference type="ARBA" id="ARBA00011062"/>
    </source>
</evidence>
<evidence type="ECO:0000256" key="9">
    <source>
        <dbReference type="HAMAP-Rule" id="MF_00060"/>
    </source>
</evidence>
<reference evidence="11 12" key="1">
    <citation type="submission" date="2019-07" db="EMBL/GenBank/DDBJ databases">
        <title>Thalassofilum flectens gen. nov., sp. nov., a novel moderate thermophilic anaerobe from a shallow sea hot spring in Kunashir Island (Russia), representing a new family in the order Bacteroidales, and proposal of Thalassofilacea fam. nov.</title>
        <authorList>
            <person name="Kochetkova T.V."/>
            <person name="Podosokorskaya O.A."/>
            <person name="Novikov A."/>
            <person name="Elcheninov A.G."/>
            <person name="Toshchakov S.V."/>
            <person name="Kublanov I.V."/>
        </authorList>
    </citation>
    <scope>NUCLEOTIDE SEQUENCE [LARGE SCALE GENOMIC DNA]</scope>
    <source>
        <strain evidence="11 12">38-H</strain>
    </source>
</reference>
<evidence type="ECO:0000313" key="11">
    <source>
        <dbReference type="EMBL" id="QKG80177.1"/>
    </source>
</evidence>
<dbReference type="InterPro" id="IPR030048">
    <property type="entry name" value="SurE"/>
</dbReference>
<evidence type="ECO:0000259" key="10">
    <source>
        <dbReference type="Pfam" id="PF01975"/>
    </source>
</evidence>
<evidence type="ECO:0000256" key="2">
    <source>
        <dbReference type="ARBA" id="ARBA00001946"/>
    </source>
</evidence>
<feature type="binding site" evidence="9">
    <location>
        <position position="106"/>
    </location>
    <ligand>
        <name>a divalent metal cation</name>
        <dbReference type="ChEBI" id="CHEBI:60240"/>
    </ligand>
</feature>
<sequence>MIEEKGGKRKPVILVTNDDGYKAAGIKALVEMVKPFGRVVVVAPEEAQSGMSHAITIKNPLRLSEKSSEDDVSFYTVNGTPVDCVKLAMSQLFSKRLPDLVVSGINHGSNSSISIIYSGTMAAAVEGCLYGVPSIGFSLLDYSEFPDFSGAIEYGRVIVEKVLTEGLSAGCCLNVNVPVLPLNSIKGIRFARQNRGTWREEFEKRTDPRGEDYYWLTGYFHNDEPNATDTDEYWLKEGYVSIVPIQIDLTNYKELQRLKSWSLEDINLSHAEKNK</sequence>
<protein>
    <recommendedName>
        <fullName evidence="9">5'-nucleotidase SurE</fullName>
        <ecNumber evidence="9">3.1.3.5</ecNumber>
    </recommendedName>
    <alternativeName>
        <fullName evidence="9">Nucleoside 5'-monophosphate phosphohydrolase</fullName>
    </alternativeName>
</protein>
<comment type="catalytic activity">
    <reaction evidence="1 9">
        <text>a ribonucleoside 5'-phosphate + H2O = a ribonucleoside + phosphate</text>
        <dbReference type="Rhea" id="RHEA:12484"/>
        <dbReference type="ChEBI" id="CHEBI:15377"/>
        <dbReference type="ChEBI" id="CHEBI:18254"/>
        <dbReference type="ChEBI" id="CHEBI:43474"/>
        <dbReference type="ChEBI" id="CHEBI:58043"/>
        <dbReference type="EC" id="3.1.3.5"/>
    </reaction>
</comment>